<dbReference type="InterPro" id="IPR017016">
    <property type="entry name" value="UCP033595"/>
</dbReference>
<sequence length="87" mass="9677">MKLYLPIKESLFHPDIGPYCSWGIACLEFSPEGCRQTAFVSDVSVELAFVHKLARRCTRSQLAPVHLRDVVADALEEQGCAPAFDPK</sequence>
<dbReference type="RefSeq" id="WP_186886794.1">
    <property type="nucleotide sequence ID" value="NZ_JACONZ010000001.1"/>
</dbReference>
<protein>
    <submittedName>
        <fullName evidence="1">Uncharacterized protein</fullName>
    </submittedName>
</protein>
<proteinExistence type="predicted"/>
<reference evidence="1" key="1">
    <citation type="submission" date="2020-08" db="EMBL/GenBank/DDBJ databases">
        <title>Genome public.</title>
        <authorList>
            <person name="Liu C."/>
            <person name="Sun Q."/>
        </authorList>
    </citation>
    <scope>NUCLEOTIDE SEQUENCE</scope>
    <source>
        <strain evidence="1">BX8</strain>
    </source>
</reference>
<dbReference type="Pfam" id="PF20124">
    <property type="entry name" value="DUF6514"/>
    <property type="match status" value="1"/>
</dbReference>
<dbReference type="EMBL" id="JACONZ010000001">
    <property type="protein sequence ID" value="MBC5580442.1"/>
    <property type="molecule type" value="Genomic_DNA"/>
</dbReference>
<name>A0A923IDM4_9FIRM</name>
<gene>
    <name evidence="1" type="ORF">H8S23_02875</name>
</gene>
<dbReference type="PROSITE" id="PS51257">
    <property type="entry name" value="PROKAR_LIPOPROTEIN"/>
    <property type="match status" value="1"/>
</dbReference>
<evidence type="ECO:0000313" key="1">
    <source>
        <dbReference type="EMBL" id="MBC5580442.1"/>
    </source>
</evidence>
<dbReference type="Proteomes" id="UP000659630">
    <property type="component" value="Unassembled WGS sequence"/>
</dbReference>
<evidence type="ECO:0000313" key="2">
    <source>
        <dbReference type="Proteomes" id="UP000659630"/>
    </source>
</evidence>
<keyword evidence="2" id="KW-1185">Reference proteome</keyword>
<dbReference type="AlphaFoldDB" id="A0A923IDM4"/>
<accession>A0A923IDM4</accession>
<comment type="caution">
    <text evidence="1">The sequence shown here is derived from an EMBL/GenBank/DDBJ whole genome shotgun (WGS) entry which is preliminary data.</text>
</comment>
<organism evidence="1 2">
    <name type="scientific">Anaerofilum hominis</name>
    <dbReference type="NCBI Taxonomy" id="2763016"/>
    <lineage>
        <taxon>Bacteria</taxon>
        <taxon>Bacillati</taxon>
        <taxon>Bacillota</taxon>
        <taxon>Clostridia</taxon>
        <taxon>Eubacteriales</taxon>
        <taxon>Oscillospiraceae</taxon>
        <taxon>Anaerofilum</taxon>
    </lineage>
</organism>